<feature type="compositionally biased region" description="Basic residues" evidence="2">
    <location>
        <begin position="161"/>
        <end position="171"/>
    </location>
</feature>
<feature type="coiled-coil region" evidence="1">
    <location>
        <begin position="90"/>
        <end position="149"/>
    </location>
</feature>
<proteinExistence type="predicted"/>
<sequence>MFTCGHLSLLYVDRCITAFKPGNEACTPSADTDHDPEAFKEQLRQEARTSYFACFDCLEAEGLTELRAAAEVAAAKEKDPDKRDVILVKMARYEDRLVKVEANRKAAEVGVKVEREQDRAEGEVLKAEKEQDRAAAEALKVEKDRAAKEEGAWIEAPARGSARKKKGKHGRVFQNPTQSAPPTPTFGMGVEGGVGGRAGKMGEFRKDEPKSANEVDAGSRAEAWPKKILTKGENQREGAWRK</sequence>
<feature type="region of interest" description="Disordered" evidence="2">
    <location>
        <begin position="159"/>
        <end position="242"/>
    </location>
</feature>
<dbReference type="EMBL" id="JAPEUX010000005">
    <property type="protein sequence ID" value="KAJ4352343.1"/>
    <property type="molecule type" value="Genomic_DNA"/>
</dbReference>
<feature type="compositionally biased region" description="Gly residues" evidence="2">
    <location>
        <begin position="189"/>
        <end position="199"/>
    </location>
</feature>
<keyword evidence="1" id="KW-0175">Coiled coil</keyword>
<gene>
    <name evidence="3" type="ORF">N0V89_007691</name>
</gene>
<feature type="compositionally biased region" description="Basic and acidic residues" evidence="2">
    <location>
        <begin position="200"/>
        <end position="225"/>
    </location>
</feature>
<dbReference type="RefSeq" id="XP_056070699.1">
    <property type="nucleotide sequence ID" value="XM_056216452.1"/>
</dbReference>
<dbReference type="Proteomes" id="UP001140513">
    <property type="component" value="Unassembled WGS sequence"/>
</dbReference>
<evidence type="ECO:0000313" key="4">
    <source>
        <dbReference type="Proteomes" id="UP001140513"/>
    </source>
</evidence>
<protein>
    <submittedName>
        <fullName evidence="3">Uncharacterized protein</fullName>
    </submittedName>
</protein>
<evidence type="ECO:0000256" key="1">
    <source>
        <dbReference type="SAM" id="Coils"/>
    </source>
</evidence>
<name>A0A9W9CAI6_9PLEO</name>
<evidence type="ECO:0000313" key="3">
    <source>
        <dbReference type="EMBL" id="KAJ4352343.1"/>
    </source>
</evidence>
<accession>A0A9W9CAI6</accession>
<organism evidence="3 4">
    <name type="scientific">Didymosphaeria variabile</name>
    <dbReference type="NCBI Taxonomy" id="1932322"/>
    <lineage>
        <taxon>Eukaryota</taxon>
        <taxon>Fungi</taxon>
        <taxon>Dikarya</taxon>
        <taxon>Ascomycota</taxon>
        <taxon>Pezizomycotina</taxon>
        <taxon>Dothideomycetes</taxon>
        <taxon>Pleosporomycetidae</taxon>
        <taxon>Pleosporales</taxon>
        <taxon>Massarineae</taxon>
        <taxon>Didymosphaeriaceae</taxon>
        <taxon>Didymosphaeria</taxon>
    </lineage>
</organism>
<comment type="caution">
    <text evidence="3">The sequence shown here is derived from an EMBL/GenBank/DDBJ whole genome shotgun (WGS) entry which is preliminary data.</text>
</comment>
<feature type="compositionally biased region" description="Basic and acidic residues" evidence="2">
    <location>
        <begin position="233"/>
        <end position="242"/>
    </location>
</feature>
<keyword evidence="4" id="KW-1185">Reference proteome</keyword>
<evidence type="ECO:0000256" key="2">
    <source>
        <dbReference type="SAM" id="MobiDB-lite"/>
    </source>
</evidence>
<reference evidence="3" key="1">
    <citation type="submission" date="2022-10" db="EMBL/GenBank/DDBJ databases">
        <title>Tapping the CABI collections for fungal endophytes: first genome assemblies for Collariella, Neodidymelliopsis, Ascochyta clinopodiicola, Didymella pomorum, Didymosphaeria variabile, Neocosmospora piperis and Neocucurbitaria cava.</title>
        <authorList>
            <person name="Hill R."/>
        </authorList>
    </citation>
    <scope>NUCLEOTIDE SEQUENCE</scope>
    <source>
        <strain evidence="3">IMI 356815</strain>
    </source>
</reference>
<dbReference type="AlphaFoldDB" id="A0A9W9CAI6"/>
<dbReference type="GeneID" id="80911221"/>
<dbReference type="OrthoDB" id="3794829at2759"/>